<evidence type="ECO:0000313" key="3">
    <source>
        <dbReference type="EMBL" id="EML7080087.1"/>
    </source>
</evidence>
<keyword evidence="1" id="KW-0238">DNA-binding</keyword>
<reference evidence="3" key="4">
    <citation type="submission" date="2024-02" db="EMBL/GenBank/DDBJ databases">
        <authorList>
            <consortium name="Clinical and Environmental Microbiology Branch: Whole genome sequencing antimicrobial resistance pathogens in the healthcare setting"/>
        </authorList>
    </citation>
    <scope>NUCLEOTIDE SEQUENCE</scope>
    <source>
        <strain evidence="3">2023BB-00086</strain>
    </source>
</reference>
<dbReference type="Gene3D" id="1.10.10.10">
    <property type="entry name" value="Winged helix-like DNA-binding domain superfamily/Winged helix DNA-binding domain"/>
    <property type="match status" value="1"/>
</dbReference>
<gene>
    <name evidence="5" type="ORF">F6W21_05905</name>
    <name evidence="4" type="ORF">I8Y21_006035</name>
    <name evidence="6" type="ORF">J7S78_27055</name>
    <name evidence="3" type="ORF">RYF40_000488</name>
</gene>
<proteinExistence type="predicted"/>
<comment type="caution">
    <text evidence="5">The sequence shown here is derived from an EMBL/GenBank/DDBJ whole genome shotgun (WGS) entry which is preliminary data.</text>
</comment>
<evidence type="ECO:0000313" key="6">
    <source>
        <dbReference type="EMBL" id="MBQ0603461.1"/>
    </source>
</evidence>
<evidence type="ECO:0000313" key="5">
    <source>
        <dbReference type="EMBL" id="HAU4355863.1"/>
    </source>
</evidence>
<name>A0A170U5T0_KLEOX</name>
<reference evidence="5" key="2">
    <citation type="submission" date="2019-09" db="EMBL/GenBank/DDBJ databases">
        <authorList>
            <consortium name="NCBI Pathogen Detection Project"/>
        </authorList>
    </citation>
    <scope>NUCLEOTIDE SEQUENCE</scope>
    <source>
        <strain evidence="5">AUSMDU00005748</strain>
        <strain evidence="4">R404</strain>
    </source>
</reference>
<organism evidence="5 8">
    <name type="scientific">Klebsiella oxytoca</name>
    <dbReference type="NCBI Taxonomy" id="571"/>
    <lineage>
        <taxon>Bacteria</taxon>
        <taxon>Pseudomonadati</taxon>
        <taxon>Pseudomonadota</taxon>
        <taxon>Gammaproteobacteria</taxon>
        <taxon>Enterobacterales</taxon>
        <taxon>Enterobacteriaceae</taxon>
        <taxon>Klebsiella/Raoultella group</taxon>
        <taxon>Klebsiella</taxon>
    </lineage>
</organism>
<dbReference type="InterPro" id="IPR016032">
    <property type="entry name" value="Sig_transdc_resp-reg_C-effctor"/>
</dbReference>
<dbReference type="SMR" id="A0A170U5T0"/>
<evidence type="ECO:0000259" key="2">
    <source>
        <dbReference type="SMART" id="SM00421"/>
    </source>
</evidence>
<sequence length="182" mass="20530">MAIFIISNNQYLRDGIICVGQYNAMEIKSCQCDDPQLDRLNYEDIVILHLSLENKCNASKLSSLNQRCKVLLILSSSQHALICDADTVINAKAPPEVIMKALRCLIRRVKCKPTKNQRLSKIEKIILNKSLEGKDTHVIAESLSLTSKIVSNYRYVACRKIGAGKLTDLLIIKDHLKDDYAR</sequence>
<dbReference type="OrthoDB" id="6593645at2"/>
<dbReference type="Pfam" id="PF00196">
    <property type="entry name" value="GerE"/>
    <property type="match status" value="1"/>
</dbReference>
<dbReference type="SMART" id="SM00421">
    <property type="entry name" value="HTH_LUXR"/>
    <property type="match status" value="1"/>
</dbReference>
<dbReference type="EMBL" id="DACXIC010000005">
    <property type="protein sequence ID" value="HAU4355863.1"/>
    <property type="molecule type" value="Genomic_DNA"/>
</dbReference>
<evidence type="ECO:0000313" key="7">
    <source>
        <dbReference type="Proteomes" id="UP000673434"/>
    </source>
</evidence>
<dbReference type="RefSeq" id="WP_004105759.1">
    <property type="nucleotide sequence ID" value="NZ_ABFNOZ020000008.1"/>
</dbReference>
<protein>
    <submittedName>
        <fullName evidence="5">Helix-turn-helix domain-containing protein</fullName>
    </submittedName>
    <submittedName>
        <fullName evidence="3">Response regulator transcription factor</fullName>
    </submittedName>
</protein>
<dbReference type="GO" id="GO:0006355">
    <property type="term" value="P:regulation of DNA-templated transcription"/>
    <property type="evidence" value="ECO:0007669"/>
    <property type="project" value="InterPro"/>
</dbReference>
<dbReference type="AlphaFoldDB" id="A0A170U5T0"/>
<accession>A0A170U5T0</accession>
<dbReference type="Proteomes" id="UP000868497">
    <property type="component" value="Unassembled WGS sequence"/>
</dbReference>
<dbReference type="InterPro" id="IPR036388">
    <property type="entry name" value="WH-like_DNA-bd_sf"/>
</dbReference>
<feature type="domain" description="HTH luxR-type" evidence="2">
    <location>
        <begin position="116"/>
        <end position="173"/>
    </location>
</feature>
<dbReference type="GeneID" id="93282960"/>
<evidence type="ECO:0000256" key="1">
    <source>
        <dbReference type="ARBA" id="ARBA00023125"/>
    </source>
</evidence>
<dbReference type="GO" id="GO:0003677">
    <property type="term" value="F:DNA binding"/>
    <property type="evidence" value="ECO:0007669"/>
    <property type="project" value="UniProtKB-KW"/>
</dbReference>
<dbReference type="InterPro" id="IPR000792">
    <property type="entry name" value="Tscrpt_reg_LuxR_C"/>
</dbReference>
<evidence type="ECO:0000313" key="8">
    <source>
        <dbReference type="Proteomes" id="UP000868497"/>
    </source>
</evidence>
<keyword evidence="7" id="KW-1185">Reference proteome</keyword>
<evidence type="ECO:0000313" key="4">
    <source>
        <dbReference type="EMBL" id="HAT1685198.1"/>
    </source>
</evidence>
<reference evidence="6 7" key="3">
    <citation type="submission" date="2021-03" db="EMBL/GenBank/DDBJ databases">
        <authorList>
            <person name="Stanton E."/>
        </authorList>
    </citation>
    <scope>NUCLEOTIDE SEQUENCE [LARGE SCALE GENOMIC DNA]</scope>
    <source>
        <strain evidence="6 7">2020EL-00037</strain>
    </source>
</reference>
<dbReference type="EMBL" id="ABNOCX020000001">
    <property type="protein sequence ID" value="EML7080087.1"/>
    <property type="molecule type" value="Genomic_DNA"/>
</dbReference>
<dbReference type="EMBL" id="DACSEO010000159">
    <property type="protein sequence ID" value="HAT1685198.1"/>
    <property type="molecule type" value="Genomic_DNA"/>
</dbReference>
<dbReference type="SUPFAM" id="SSF46894">
    <property type="entry name" value="C-terminal effector domain of the bipartite response regulators"/>
    <property type="match status" value="1"/>
</dbReference>
<reference evidence="5" key="1">
    <citation type="journal article" date="2018" name="Genome Biol.">
        <title>SKESA: strategic k-mer extension for scrupulous assemblies.</title>
        <authorList>
            <person name="Souvorov A."/>
            <person name="Agarwala R."/>
            <person name="Lipman D.J."/>
        </authorList>
    </citation>
    <scope>NUCLEOTIDE SEQUENCE</scope>
    <source>
        <strain evidence="5">AUSMDU00005748</strain>
        <strain evidence="4">R404</strain>
    </source>
</reference>
<dbReference type="Proteomes" id="UP000856143">
    <property type="component" value="Unassembled WGS sequence"/>
</dbReference>
<dbReference type="EMBL" id="JAGKON010000036">
    <property type="protein sequence ID" value="MBQ0603461.1"/>
    <property type="molecule type" value="Genomic_DNA"/>
</dbReference>
<dbReference type="Proteomes" id="UP000673434">
    <property type="component" value="Unassembled WGS sequence"/>
</dbReference>